<dbReference type="Proteomes" id="UP000233782">
    <property type="component" value="Unassembled WGS sequence"/>
</dbReference>
<comment type="caution">
    <text evidence="2">The sequence shown here is derived from an EMBL/GenBank/DDBJ whole genome shotgun (WGS) entry which is preliminary data.</text>
</comment>
<proteinExistence type="predicted"/>
<reference evidence="2 3" key="1">
    <citation type="submission" date="2017-12" db="EMBL/GenBank/DDBJ databases">
        <title>Genomic Encyclopedia of Type Strains, Phase III (KMG-III): the genomes of soil and plant-associated and newly described type strains.</title>
        <authorList>
            <person name="Whitman W."/>
        </authorList>
    </citation>
    <scope>NUCLEOTIDE SEQUENCE [LARGE SCALE GENOMIC DNA]</scope>
    <source>
        <strain evidence="2 3">LP43</strain>
    </source>
</reference>
<feature type="transmembrane region" description="Helical" evidence="1">
    <location>
        <begin position="67"/>
        <end position="87"/>
    </location>
</feature>
<keyword evidence="1" id="KW-1133">Transmembrane helix</keyword>
<keyword evidence="1" id="KW-0812">Transmembrane</keyword>
<evidence type="ECO:0000256" key="1">
    <source>
        <dbReference type="SAM" id="Phobius"/>
    </source>
</evidence>
<dbReference type="RefSeq" id="WP_101443989.1">
    <property type="nucleotide sequence ID" value="NZ_PJMU01000002.1"/>
</dbReference>
<feature type="transmembrane region" description="Helical" evidence="1">
    <location>
        <begin position="94"/>
        <end position="111"/>
    </location>
</feature>
<evidence type="ECO:0000313" key="2">
    <source>
        <dbReference type="EMBL" id="PKV66624.1"/>
    </source>
</evidence>
<keyword evidence="1" id="KW-0472">Membrane</keyword>
<gene>
    <name evidence="2" type="ORF">BD749_1754</name>
</gene>
<feature type="transmembrane region" description="Helical" evidence="1">
    <location>
        <begin position="189"/>
        <end position="210"/>
    </location>
</feature>
<protein>
    <submittedName>
        <fullName evidence="2">Uncharacterized protein</fullName>
    </submittedName>
</protein>
<organism evidence="2 3">
    <name type="scientific">Pontibacter ramchanderi</name>
    <dbReference type="NCBI Taxonomy" id="1179743"/>
    <lineage>
        <taxon>Bacteria</taxon>
        <taxon>Pseudomonadati</taxon>
        <taxon>Bacteroidota</taxon>
        <taxon>Cytophagia</taxon>
        <taxon>Cytophagales</taxon>
        <taxon>Hymenobacteraceae</taxon>
        <taxon>Pontibacter</taxon>
    </lineage>
</organism>
<sequence length="243" mass="28234">MNPIKRLKTAGLFFPAPGGRLGSMASSKTTLLATGLYTFTALHVLAAIAFYAQDISLFYSYTTEDGYIEYFTSFFLLATSVFCYIKARKMESKWAVAFYYLAAAVFFFGFGEEISWGQRILGLGVPEKLEKINHQSEFNLHNIHLNGVNLNKLIFGKLLYLAVFVYFLAFPVLYRRWQWFRHLVDKISFPLPTFMQALLYLLLFCCLMLINDGKMWEVQEFLLVSFIFYVFLMPLNRYDSRQV</sequence>
<feature type="transmembrane region" description="Helical" evidence="1">
    <location>
        <begin position="216"/>
        <end position="235"/>
    </location>
</feature>
<evidence type="ECO:0000313" key="3">
    <source>
        <dbReference type="Proteomes" id="UP000233782"/>
    </source>
</evidence>
<accession>A0A2N3UB65</accession>
<feature type="transmembrane region" description="Helical" evidence="1">
    <location>
        <begin position="158"/>
        <end position="177"/>
    </location>
</feature>
<dbReference type="OrthoDB" id="7067875at2"/>
<dbReference type="AlphaFoldDB" id="A0A2N3UB65"/>
<keyword evidence="3" id="KW-1185">Reference proteome</keyword>
<feature type="transmembrane region" description="Helical" evidence="1">
    <location>
        <begin position="30"/>
        <end position="52"/>
    </location>
</feature>
<dbReference type="EMBL" id="PJMU01000002">
    <property type="protein sequence ID" value="PKV66624.1"/>
    <property type="molecule type" value="Genomic_DNA"/>
</dbReference>
<name>A0A2N3UB65_9BACT</name>